<dbReference type="KEGG" id="bgh:BDBG_07939"/>
<name>A0A179UX22_BLAGS</name>
<dbReference type="RefSeq" id="XP_031580465.1">
    <property type="nucleotide sequence ID" value="XM_031723321.1"/>
</dbReference>
<dbReference type="VEuPathDB" id="FungiDB:BDBG_07939"/>
<proteinExistence type="predicted"/>
<evidence type="ECO:0000313" key="1">
    <source>
        <dbReference type="EMBL" id="OAT12614.1"/>
    </source>
</evidence>
<gene>
    <name evidence="1" type="ORF">BDBG_07939</name>
</gene>
<accession>A0A179UX22</accession>
<evidence type="ECO:0000313" key="2">
    <source>
        <dbReference type="Proteomes" id="UP000002038"/>
    </source>
</evidence>
<sequence>MAARGRRAVAAWTLYLQLQESDQARWHMKLYYSRSFHGMAERHCHVFSLKTWLIFALHEFFSKIRPRKKSLVKIINVSRCDRQNKRVGSGLVKGNDFG</sequence>
<dbReference type="GeneID" id="42528232"/>
<dbReference type="Proteomes" id="UP000002038">
    <property type="component" value="Unassembled WGS sequence"/>
</dbReference>
<dbReference type="AlphaFoldDB" id="A0A179UX22"/>
<dbReference type="EMBL" id="GG657468">
    <property type="protein sequence ID" value="OAT12614.1"/>
    <property type="molecule type" value="Genomic_DNA"/>
</dbReference>
<keyword evidence="2" id="KW-1185">Reference proteome</keyword>
<organism evidence="1 2">
    <name type="scientific">Blastomyces gilchristii (strain SLH14081)</name>
    <name type="common">Blastomyces dermatitidis</name>
    <dbReference type="NCBI Taxonomy" id="559298"/>
    <lineage>
        <taxon>Eukaryota</taxon>
        <taxon>Fungi</taxon>
        <taxon>Dikarya</taxon>
        <taxon>Ascomycota</taxon>
        <taxon>Pezizomycotina</taxon>
        <taxon>Eurotiomycetes</taxon>
        <taxon>Eurotiomycetidae</taxon>
        <taxon>Onygenales</taxon>
        <taxon>Ajellomycetaceae</taxon>
        <taxon>Blastomyces</taxon>
    </lineage>
</organism>
<reference evidence="2" key="1">
    <citation type="journal article" date="2015" name="PLoS Genet.">
        <title>The dynamic genome and transcriptome of the human fungal pathogen Blastomyces and close relative Emmonsia.</title>
        <authorList>
            <person name="Munoz J.F."/>
            <person name="Gauthier G.M."/>
            <person name="Desjardins C.A."/>
            <person name="Gallo J.E."/>
            <person name="Holder J."/>
            <person name="Sullivan T.D."/>
            <person name="Marty A.J."/>
            <person name="Carmen J.C."/>
            <person name="Chen Z."/>
            <person name="Ding L."/>
            <person name="Gujja S."/>
            <person name="Magrini V."/>
            <person name="Misas E."/>
            <person name="Mitreva M."/>
            <person name="Priest M."/>
            <person name="Saif S."/>
            <person name="Whiston E.A."/>
            <person name="Young S."/>
            <person name="Zeng Q."/>
            <person name="Goldman W.E."/>
            <person name="Mardis E.R."/>
            <person name="Taylor J.W."/>
            <person name="McEwen J.G."/>
            <person name="Clay O.K."/>
            <person name="Klein B.S."/>
            <person name="Cuomo C.A."/>
        </authorList>
    </citation>
    <scope>NUCLEOTIDE SEQUENCE [LARGE SCALE GENOMIC DNA]</scope>
    <source>
        <strain evidence="2">SLH14081</strain>
    </source>
</reference>
<protein>
    <submittedName>
        <fullName evidence="1">Uncharacterized protein</fullName>
    </submittedName>
</protein>